<feature type="region of interest" description="Disordered" evidence="8">
    <location>
        <begin position="77"/>
        <end position="114"/>
    </location>
</feature>
<protein>
    <recommendedName>
        <fullName evidence="7">Flagellar protein FliT</fullName>
    </recommendedName>
</protein>
<keyword evidence="2" id="KW-0963">Cytoplasm</keyword>
<keyword evidence="4" id="KW-0143">Chaperone</keyword>
<keyword evidence="3" id="KW-1005">Bacterial flagellum biogenesis</keyword>
<comment type="similarity">
    <text evidence="6">Belongs to the bacillales FliT family.</text>
</comment>
<comment type="caution">
    <text evidence="9">The sequence shown here is derived from an EMBL/GenBank/DDBJ whole genome shotgun (WGS) entry which is preliminary data.</text>
</comment>
<name>A0ABV5KXE4_9BACL</name>
<evidence type="ECO:0000256" key="6">
    <source>
        <dbReference type="ARBA" id="ARBA00093785"/>
    </source>
</evidence>
<evidence type="ECO:0000256" key="4">
    <source>
        <dbReference type="ARBA" id="ARBA00023186"/>
    </source>
</evidence>
<evidence type="ECO:0000256" key="1">
    <source>
        <dbReference type="ARBA" id="ARBA00004514"/>
    </source>
</evidence>
<dbReference type="Proteomes" id="UP001589747">
    <property type="component" value="Unassembled WGS sequence"/>
</dbReference>
<evidence type="ECO:0000256" key="7">
    <source>
        <dbReference type="ARBA" id="ARBA00093797"/>
    </source>
</evidence>
<keyword evidence="10" id="KW-1185">Reference proteome</keyword>
<sequence>MEQPIERLKRLSAELVARLPECEMEDFDAYMAEREQIFGELMQRELQPSEHKDAKAILQLDKQIIARMMQLKDEAAGHLDKVQQGQKSRSVYDNAGYGSYNGHQEESLFFDRRR</sequence>
<evidence type="ECO:0000256" key="5">
    <source>
        <dbReference type="ARBA" id="ARBA00093765"/>
    </source>
</evidence>
<accession>A0ABV5KXE4</accession>
<organism evidence="9 10">
    <name type="scientific">Paenibacillus aurantiacus</name>
    <dbReference type="NCBI Taxonomy" id="1936118"/>
    <lineage>
        <taxon>Bacteria</taxon>
        <taxon>Bacillati</taxon>
        <taxon>Bacillota</taxon>
        <taxon>Bacilli</taxon>
        <taxon>Bacillales</taxon>
        <taxon>Paenibacillaceae</taxon>
        <taxon>Paenibacillus</taxon>
    </lineage>
</organism>
<evidence type="ECO:0000256" key="3">
    <source>
        <dbReference type="ARBA" id="ARBA00022795"/>
    </source>
</evidence>
<dbReference type="RefSeq" id="WP_377500529.1">
    <property type="nucleotide sequence ID" value="NZ_JBHMDO010000045.1"/>
</dbReference>
<evidence type="ECO:0000256" key="8">
    <source>
        <dbReference type="SAM" id="MobiDB-lite"/>
    </source>
</evidence>
<proteinExistence type="inferred from homology"/>
<reference evidence="9 10" key="1">
    <citation type="submission" date="2024-09" db="EMBL/GenBank/DDBJ databases">
        <authorList>
            <person name="Sun Q."/>
            <person name="Mori K."/>
        </authorList>
    </citation>
    <scope>NUCLEOTIDE SEQUENCE [LARGE SCALE GENOMIC DNA]</scope>
    <source>
        <strain evidence="9 10">TISTR 2452</strain>
    </source>
</reference>
<dbReference type="Pfam" id="PF05400">
    <property type="entry name" value="FliT"/>
    <property type="match status" value="1"/>
</dbReference>
<dbReference type="EMBL" id="JBHMDO010000045">
    <property type="protein sequence ID" value="MFB9329871.1"/>
    <property type="molecule type" value="Genomic_DNA"/>
</dbReference>
<evidence type="ECO:0000256" key="2">
    <source>
        <dbReference type="ARBA" id="ARBA00022490"/>
    </source>
</evidence>
<dbReference type="InterPro" id="IPR008622">
    <property type="entry name" value="FliT"/>
</dbReference>
<feature type="compositionally biased region" description="Basic and acidic residues" evidence="8">
    <location>
        <begin position="103"/>
        <end position="114"/>
    </location>
</feature>
<gene>
    <name evidence="9" type="ORF">ACFFSY_28350</name>
</gene>
<comment type="subcellular location">
    <subcellularLocation>
        <location evidence="1">Cytoplasm</location>
        <location evidence="1">Cytosol</location>
    </subcellularLocation>
</comment>
<evidence type="ECO:0000313" key="9">
    <source>
        <dbReference type="EMBL" id="MFB9329871.1"/>
    </source>
</evidence>
<comment type="function">
    <text evidence="5">May act as an export chaperone for the filament capping protein FliD.</text>
</comment>
<evidence type="ECO:0000313" key="10">
    <source>
        <dbReference type="Proteomes" id="UP001589747"/>
    </source>
</evidence>